<dbReference type="SMART" id="SM00443">
    <property type="entry name" value="G_patch"/>
    <property type="match status" value="1"/>
</dbReference>
<dbReference type="RefSeq" id="XP_002430083.1">
    <property type="nucleotide sequence ID" value="XM_002430038.1"/>
</dbReference>
<feature type="region of interest" description="Disordered" evidence="2">
    <location>
        <begin position="661"/>
        <end position="848"/>
    </location>
</feature>
<protein>
    <submittedName>
        <fullName evidence="4">Uveal autoantigen with coiled-coil domains and ankyrin repeats protein, putative</fullName>
    </submittedName>
</protein>
<evidence type="ECO:0000313" key="5">
    <source>
        <dbReference type="EnsemblMetazoa" id="PHUM462230-PA"/>
    </source>
</evidence>
<gene>
    <name evidence="5" type="primary">8238450</name>
    <name evidence="4" type="ORF">Phum_PHUM462230</name>
</gene>
<feature type="coiled-coil region" evidence="1">
    <location>
        <begin position="164"/>
        <end position="198"/>
    </location>
</feature>
<dbReference type="AlphaFoldDB" id="E0VVD9"/>
<dbReference type="PROSITE" id="PS50174">
    <property type="entry name" value="G_PATCH"/>
    <property type="match status" value="1"/>
</dbReference>
<reference evidence="5" key="3">
    <citation type="submission" date="2021-02" db="UniProtKB">
        <authorList>
            <consortium name="EnsemblMetazoa"/>
        </authorList>
    </citation>
    <scope>IDENTIFICATION</scope>
    <source>
        <strain evidence="5">USDA</strain>
    </source>
</reference>
<evidence type="ECO:0000256" key="2">
    <source>
        <dbReference type="SAM" id="MobiDB-lite"/>
    </source>
</evidence>
<reference evidence="4" key="1">
    <citation type="submission" date="2007-04" db="EMBL/GenBank/DDBJ databases">
        <title>Annotation of Pediculus humanus corporis strain USDA.</title>
        <authorList>
            <person name="Kirkness E."/>
            <person name="Hannick L."/>
            <person name="Hass B."/>
            <person name="Bruggner R."/>
            <person name="Lawson D."/>
            <person name="Bidwell S."/>
            <person name="Joardar V."/>
            <person name="Caler E."/>
            <person name="Walenz B."/>
            <person name="Inman J."/>
            <person name="Schobel S."/>
            <person name="Galinsky K."/>
            <person name="Amedeo P."/>
            <person name="Strausberg R."/>
        </authorList>
    </citation>
    <scope>NUCLEOTIDE SEQUENCE</scope>
    <source>
        <strain evidence="4">USDA</strain>
    </source>
</reference>
<dbReference type="eggNOG" id="KOG2809">
    <property type="taxonomic scope" value="Eukaryota"/>
</dbReference>
<dbReference type="GeneID" id="8238450"/>
<feature type="compositionally biased region" description="Basic and acidic residues" evidence="2">
    <location>
        <begin position="610"/>
        <end position="627"/>
    </location>
</feature>
<feature type="compositionally biased region" description="Basic and acidic residues" evidence="2">
    <location>
        <begin position="708"/>
        <end position="723"/>
    </location>
</feature>
<evidence type="ECO:0000259" key="3">
    <source>
        <dbReference type="PROSITE" id="PS50174"/>
    </source>
</evidence>
<dbReference type="InterPro" id="IPR000467">
    <property type="entry name" value="G_patch_dom"/>
</dbReference>
<feature type="compositionally biased region" description="Acidic residues" evidence="2">
    <location>
        <begin position="762"/>
        <end position="773"/>
    </location>
</feature>
<feature type="compositionally biased region" description="Basic and acidic residues" evidence="2">
    <location>
        <begin position="731"/>
        <end position="742"/>
    </location>
</feature>
<dbReference type="EnsemblMetazoa" id="PHUM462230-RA">
    <property type="protein sequence ID" value="PHUM462230-PA"/>
    <property type="gene ID" value="PHUM462230"/>
</dbReference>
<feature type="region of interest" description="Disordered" evidence="2">
    <location>
        <begin position="605"/>
        <end position="649"/>
    </location>
</feature>
<dbReference type="VEuPathDB" id="VectorBase:PHUM462230"/>
<keyword evidence="1" id="KW-0175">Coiled coil</keyword>
<dbReference type="EMBL" id="AAZO01005631">
    <property type="status" value="NOT_ANNOTATED_CDS"/>
    <property type="molecule type" value="Genomic_DNA"/>
</dbReference>
<dbReference type="Proteomes" id="UP000009046">
    <property type="component" value="Unassembled WGS sequence"/>
</dbReference>
<dbReference type="GO" id="GO:0003676">
    <property type="term" value="F:nucleic acid binding"/>
    <property type="evidence" value="ECO:0007669"/>
    <property type="project" value="InterPro"/>
</dbReference>
<dbReference type="KEGG" id="phu:Phum_PHUM462230"/>
<dbReference type="PANTHER" id="PTHR23149:SF27">
    <property type="entry name" value="PIN2_TERF1-INTERACTING TELOMERASE INHIBITOR 1"/>
    <property type="match status" value="1"/>
</dbReference>
<feature type="compositionally biased region" description="Low complexity" evidence="2">
    <location>
        <begin position="830"/>
        <end position="848"/>
    </location>
</feature>
<accession>E0VVD9</accession>
<dbReference type="OMA" id="FDNPCLG"/>
<dbReference type="Pfam" id="PF01585">
    <property type="entry name" value="G-patch"/>
    <property type="match status" value="1"/>
</dbReference>
<feature type="compositionally biased region" description="Polar residues" evidence="2">
    <location>
        <begin position="805"/>
        <end position="829"/>
    </location>
</feature>
<dbReference type="GO" id="GO:0005730">
    <property type="term" value="C:nucleolus"/>
    <property type="evidence" value="ECO:0007669"/>
    <property type="project" value="TreeGrafter"/>
</dbReference>
<dbReference type="InterPro" id="IPR050656">
    <property type="entry name" value="PINX1"/>
</dbReference>
<keyword evidence="6" id="KW-1185">Reference proteome</keyword>
<dbReference type="OrthoDB" id="29523at2759"/>
<evidence type="ECO:0000313" key="4">
    <source>
        <dbReference type="EMBL" id="EEB17345.1"/>
    </source>
</evidence>
<dbReference type="InParanoid" id="E0VVD9"/>
<reference evidence="4" key="2">
    <citation type="submission" date="2007-04" db="EMBL/GenBank/DDBJ databases">
        <title>The genome of the human body louse.</title>
        <authorList>
            <consortium name="The Human Body Louse Genome Consortium"/>
            <person name="Kirkness E."/>
            <person name="Walenz B."/>
            <person name="Hass B."/>
            <person name="Bruggner R."/>
            <person name="Strausberg R."/>
        </authorList>
    </citation>
    <scope>NUCLEOTIDE SEQUENCE</scope>
    <source>
        <strain evidence="4">USDA</strain>
    </source>
</reference>
<dbReference type="PANTHER" id="PTHR23149">
    <property type="entry name" value="G PATCH DOMAIN CONTAINING PROTEIN"/>
    <property type="match status" value="1"/>
</dbReference>
<feature type="domain" description="G-patch" evidence="3">
    <location>
        <begin position="243"/>
        <end position="289"/>
    </location>
</feature>
<dbReference type="STRING" id="121224.E0VVD9"/>
<feature type="compositionally biased region" description="Basic and acidic residues" evidence="2">
    <location>
        <begin position="661"/>
        <end position="674"/>
    </location>
</feature>
<dbReference type="CTD" id="8238450"/>
<dbReference type="EMBL" id="DS235811">
    <property type="protein sequence ID" value="EEB17345.1"/>
    <property type="molecule type" value="Genomic_DNA"/>
</dbReference>
<feature type="coiled-coil region" evidence="1">
    <location>
        <begin position="83"/>
        <end position="123"/>
    </location>
</feature>
<proteinExistence type="predicted"/>
<evidence type="ECO:0000313" key="6">
    <source>
        <dbReference type="Proteomes" id="UP000009046"/>
    </source>
</evidence>
<evidence type="ECO:0000256" key="1">
    <source>
        <dbReference type="SAM" id="Coils"/>
    </source>
</evidence>
<dbReference type="GO" id="GO:0010521">
    <property type="term" value="F:telomerase inhibitor activity"/>
    <property type="evidence" value="ECO:0007669"/>
    <property type="project" value="TreeGrafter"/>
</dbReference>
<dbReference type="HOGENOM" id="CLU_326870_0_0_1"/>
<sequence>METDDNSERKFELKIRTNELSEINKMIEDTIRKRIDIKEEFEESKKKFKKEMLNLRTIEEYQEKKLNDLECEIRVLSGRTIDCKDIETENLELTEELMELQKVSNTKEEIDRLENEIKEAFLLWESIDESSMIVSVGKDLVRENSKSFLTEASAEMRDKVIQKQAKINAEMSKIDEQIKKCEDELHFYKERCKNLLEIEKKLENSMGNPNEEEKQNGRFYQKELPNPFGVQFTLWIFTLDTENLQYGQKLMEKMGWSAGKGLGANEQGMQEPLRVSYKNDTKGMGYKLNDNEWCEQQEEFNDLLANLTGGNKSATAEDPVKIEVKSLEEKSKQSKSRVHYKKFTRGKDLSRYSENDLACILGVNKITEKKNIESENKVMMEKPKEINNDEMFGVKTIHGGSLTDYFKKKWESIKGKTKMSQSNKECENDDNDNNFIESDYKPNKEILKDEQVENFIQKMESHSKDVTNHQNIDSNNFCDSDRVKVKKHKKKILDCKENCTNDLKKKKLLQNNNNNNSGDNGDLNCENDSSLGTCVENNITKNKTHLNDIEDLKTLETNFSSKKKEKKLKKEKKKLKVETECDEKVESDETNTNIHDENVYKKKKKKDRKRVLSDCDHDNIKPVKETVSENQEETIKKKKKKKRMEKENAYITTEEENKVEGVKGMTDEGMEKIGKPVIVNESPLEEPCKRKKEKSSKVTFSNDDVEKDENKDATCDNLEEKDIKKKKSKRKREEEGEEKGEKIDDDCTNPPKKKKKKKEKEEDVVVNENEGGEDSDKSKKKKKKKKEDKTNNVETNEIPQDCANERTNSQDFGKSGTQNCNESSWNMKGSENSQQKLSSSSSWKRPNSIATKSKVFRLISGAHFEDFKGLNVMVLKGYGQT</sequence>
<organism>
    <name type="scientific">Pediculus humanus subsp. corporis</name>
    <name type="common">Body louse</name>
    <dbReference type="NCBI Taxonomy" id="121224"/>
    <lineage>
        <taxon>Eukaryota</taxon>
        <taxon>Metazoa</taxon>
        <taxon>Ecdysozoa</taxon>
        <taxon>Arthropoda</taxon>
        <taxon>Hexapoda</taxon>
        <taxon>Insecta</taxon>
        <taxon>Pterygota</taxon>
        <taxon>Neoptera</taxon>
        <taxon>Paraneoptera</taxon>
        <taxon>Psocodea</taxon>
        <taxon>Troctomorpha</taxon>
        <taxon>Phthiraptera</taxon>
        <taxon>Anoplura</taxon>
        <taxon>Pediculidae</taxon>
        <taxon>Pediculus</taxon>
    </lineage>
</organism>
<name>E0VVD9_PEDHC</name>